<proteinExistence type="predicted"/>
<keyword evidence="2" id="KW-1185">Reference proteome</keyword>
<accession>A0ACB9ZNN0</accession>
<reference evidence="2" key="1">
    <citation type="journal article" date="2023" name="Nat. Plants">
        <title>Single-cell RNA sequencing provides a high-resolution roadmap for understanding the multicellular compartmentation of specialized metabolism.</title>
        <authorList>
            <person name="Sun S."/>
            <person name="Shen X."/>
            <person name="Li Y."/>
            <person name="Li Y."/>
            <person name="Wang S."/>
            <person name="Li R."/>
            <person name="Zhang H."/>
            <person name="Shen G."/>
            <person name="Guo B."/>
            <person name="Wei J."/>
            <person name="Xu J."/>
            <person name="St-Pierre B."/>
            <person name="Chen S."/>
            <person name="Sun C."/>
        </authorList>
    </citation>
    <scope>NUCLEOTIDE SEQUENCE [LARGE SCALE GENOMIC DNA]</scope>
</reference>
<evidence type="ECO:0000313" key="1">
    <source>
        <dbReference type="EMBL" id="KAI5648552.1"/>
    </source>
</evidence>
<dbReference type="Proteomes" id="UP001060085">
    <property type="component" value="Linkage Group LG08"/>
</dbReference>
<dbReference type="EMBL" id="CM044708">
    <property type="protein sequence ID" value="KAI5648552.1"/>
    <property type="molecule type" value="Genomic_DNA"/>
</dbReference>
<sequence>MSKTEGFVVLETESNKASLGDKPNVEKEKKTSFGNIPRKKLADISNLPQQARVSITTKEYIEQLKKENLALLKILAERNKIIEVTGIELQKMRVNIQKLQQQNLQLAQSNNQMLADLNSGKDRLKVLQHELGCKNGLLRAKKLEIEERLKAKQSERFDDELELFNCDASKLTKVSSKIDGDNGKCGNTRRPKSKSLDPRQVQSKDDIENKGFVFSYHYQVHGFILKSNSTFFPNCGLQKNVHKDISILNRQCLRRRSARIRSEEIKPPSDVFETEDTKISTCFPSIEDDPPRENGSASASVPVQDEGTKHAPRHEAANKRPCVQRQSARFKSEEPKPCDDSFQIAINDGALLKVAASEIQDEAREGKDTTKQEAGTKRHCVRRQSARFKSEELKPKPSDASTINDDDSLMEDVPSSTCLSLKIEDNKLNPAPDEFETIESKRSSLSRPSRQAAKKVHSYKEIPINIKMRRPQ</sequence>
<gene>
    <name evidence="1" type="ORF">M9H77_34557</name>
</gene>
<evidence type="ECO:0000313" key="2">
    <source>
        <dbReference type="Proteomes" id="UP001060085"/>
    </source>
</evidence>
<protein>
    <submittedName>
        <fullName evidence="1">Uncharacterized protein</fullName>
    </submittedName>
</protein>
<organism evidence="1 2">
    <name type="scientific">Catharanthus roseus</name>
    <name type="common">Madagascar periwinkle</name>
    <name type="synonym">Vinca rosea</name>
    <dbReference type="NCBI Taxonomy" id="4058"/>
    <lineage>
        <taxon>Eukaryota</taxon>
        <taxon>Viridiplantae</taxon>
        <taxon>Streptophyta</taxon>
        <taxon>Embryophyta</taxon>
        <taxon>Tracheophyta</taxon>
        <taxon>Spermatophyta</taxon>
        <taxon>Magnoliopsida</taxon>
        <taxon>eudicotyledons</taxon>
        <taxon>Gunneridae</taxon>
        <taxon>Pentapetalae</taxon>
        <taxon>asterids</taxon>
        <taxon>lamiids</taxon>
        <taxon>Gentianales</taxon>
        <taxon>Apocynaceae</taxon>
        <taxon>Rauvolfioideae</taxon>
        <taxon>Vinceae</taxon>
        <taxon>Catharanthinae</taxon>
        <taxon>Catharanthus</taxon>
    </lineage>
</organism>
<comment type="caution">
    <text evidence="1">The sequence shown here is derived from an EMBL/GenBank/DDBJ whole genome shotgun (WGS) entry which is preliminary data.</text>
</comment>
<name>A0ACB9ZNN0_CATRO</name>